<dbReference type="Proteomes" id="UP001199816">
    <property type="component" value="Unassembled WGS sequence"/>
</dbReference>
<feature type="domain" description="YCII-related" evidence="2">
    <location>
        <begin position="7"/>
        <end position="91"/>
    </location>
</feature>
<comment type="similarity">
    <text evidence="1">Belongs to the YciI family.</text>
</comment>
<comment type="caution">
    <text evidence="3">The sequence shown here is derived from an EMBL/GenBank/DDBJ whole genome shotgun (WGS) entry which is preliminary data.</text>
</comment>
<protein>
    <submittedName>
        <fullName evidence="3">YciI family protein</fullName>
    </submittedName>
</protein>
<gene>
    <name evidence="3" type="ORF">LQ567_22180</name>
</gene>
<keyword evidence="4" id="KW-1185">Reference proteome</keyword>
<dbReference type="EMBL" id="JAJNEC010000007">
    <property type="protein sequence ID" value="MCD2425509.1"/>
    <property type="molecule type" value="Genomic_DNA"/>
</dbReference>
<proteinExistence type="inferred from homology"/>
<evidence type="ECO:0000256" key="1">
    <source>
        <dbReference type="ARBA" id="ARBA00007689"/>
    </source>
</evidence>
<sequence length="98" mass="10905">MDKQQFYLKLNPPRPTFMADMTAGEKATMQQHVAYWAQLLQQGIAIVFGPVADPKGGYGVGVVSVDDEAHLKKIIEADPANGLNQYEYYPMRAVFKQG</sequence>
<dbReference type="SUPFAM" id="SSF54909">
    <property type="entry name" value="Dimeric alpha+beta barrel"/>
    <property type="match status" value="1"/>
</dbReference>
<organism evidence="3 4">
    <name type="scientific">Niabella pedocola</name>
    <dbReference type="NCBI Taxonomy" id="1752077"/>
    <lineage>
        <taxon>Bacteria</taxon>
        <taxon>Pseudomonadati</taxon>
        <taxon>Bacteroidota</taxon>
        <taxon>Chitinophagia</taxon>
        <taxon>Chitinophagales</taxon>
        <taxon>Chitinophagaceae</taxon>
        <taxon>Niabella</taxon>
    </lineage>
</organism>
<evidence type="ECO:0000259" key="2">
    <source>
        <dbReference type="Pfam" id="PF03795"/>
    </source>
</evidence>
<reference evidence="3 4" key="1">
    <citation type="submission" date="2021-11" db="EMBL/GenBank/DDBJ databases">
        <title>Genomic of Niabella pedocola.</title>
        <authorList>
            <person name="Wu T."/>
        </authorList>
    </citation>
    <scope>NUCLEOTIDE SEQUENCE [LARGE SCALE GENOMIC DNA]</scope>
    <source>
        <strain evidence="3 4">JCM 31011</strain>
    </source>
</reference>
<name>A0ABS8PXF3_9BACT</name>
<evidence type="ECO:0000313" key="4">
    <source>
        <dbReference type="Proteomes" id="UP001199816"/>
    </source>
</evidence>
<dbReference type="RefSeq" id="WP_231008023.1">
    <property type="nucleotide sequence ID" value="NZ_JAJNEC010000007.1"/>
</dbReference>
<dbReference type="Gene3D" id="3.30.70.1060">
    <property type="entry name" value="Dimeric alpha+beta barrel"/>
    <property type="match status" value="1"/>
</dbReference>
<evidence type="ECO:0000313" key="3">
    <source>
        <dbReference type="EMBL" id="MCD2425509.1"/>
    </source>
</evidence>
<dbReference type="Pfam" id="PF03795">
    <property type="entry name" value="YCII"/>
    <property type="match status" value="1"/>
</dbReference>
<accession>A0ABS8PXF3</accession>
<dbReference type="InterPro" id="IPR005545">
    <property type="entry name" value="YCII"/>
</dbReference>
<dbReference type="InterPro" id="IPR011008">
    <property type="entry name" value="Dimeric_a/b-barrel"/>
</dbReference>